<feature type="region of interest" description="Disordered" evidence="1">
    <location>
        <begin position="1"/>
        <end position="81"/>
    </location>
</feature>
<evidence type="ECO:0000313" key="2">
    <source>
        <dbReference type="EMBL" id="CAL1595787.1"/>
    </source>
</evidence>
<name>A0AAV2L0J5_KNICA</name>
<proteinExistence type="predicted"/>
<dbReference type="AlphaFoldDB" id="A0AAV2L0J5"/>
<gene>
    <name evidence="2" type="ORF">KC01_LOCUS24525</name>
</gene>
<protein>
    <submittedName>
        <fullName evidence="2">Uncharacterized protein</fullName>
    </submittedName>
</protein>
<reference evidence="2 3" key="1">
    <citation type="submission" date="2024-04" db="EMBL/GenBank/DDBJ databases">
        <authorList>
            <person name="Waldvogel A.-M."/>
            <person name="Schoenle A."/>
        </authorList>
    </citation>
    <scope>NUCLEOTIDE SEQUENCE [LARGE SCALE GENOMIC DNA]</scope>
</reference>
<accession>A0AAV2L0J5</accession>
<feature type="compositionally biased region" description="Basic residues" evidence="1">
    <location>
        <begin position="58"/>
        <end position="67"/>
    </location>
</feature>
<sequence length="112" mass="12342">MEELNCNSVGPGHAPTGEPDPLKLSRGLIAVSADRRFGETKYPAPSDLPKIDQCLKTGGHKKLSHRPQKGEGRSRKSTSTDLLMPQICSTTACVQRQTSSRLQEHMGLRLRY</sequence>
<dbReference type="Proteomes" id="UP001497482">
    <property type="component" value="Chromosome 20"/>
</dbReference>
<evidence type="ECO:0000256" key="1">
    <source>
        <dbReference type="SAM" id="MobiDB-lite"/>
    </source>
</evidence>
<evidence type="ECO:0000313" key="3">
    <source>
        <dbReference type="Proteomes" id="UP001497482"/>
    </source>
</evidence>
<keyword evidence="3" id="KW-1185">Reference proteome</keyword>
<organism evidence="2 3">
    <name type="scientific">Knipowitschia caucasica</name>
    <name type="common">Caucasian dwarf goby</name>
    <name type="synonym">Pomatoschistus caucasicus</name>
    <dbReference type="NCBI Taxonomy" id="637954"/>
    <lineage>
        <taxon>Eukaryota</taxon>
        <taxon>Metazoa</taxon>
        <taxon>Chordata</taxon>
        <taxon>Craniata</taxon>
        <taxon>Vertebrata</taxon>
        <taxon>Euteleostomi</taxon>
        <taxon>Actinopterygii</taxon>
        <taxon>Neopterygii</taxon>
        <taxon>Teleostei</taxon>
        <taxon>Neoteleostei</taxon>
        <taxon>Acanthomorphata</taxon>
        <taxon>Gobiaria</taxon>
        <taxon>Gobiiformes</taxon>
        <taxon>Gobioidei</taxon>
        <taxon>Gobiidae</taxon>
        <taxon>Gobiinae</taxon>
        <taxon>Knipowitschia</taxon>
    </lineage>
</organism>
<dbReference type="EMBL" id="OZ035842">
    <property type="protein sequence ID" value="CAL1595787.1"/>
    <property type="molecule type" value="Genomic_DNA"/>
</dbReference>